<evidence type="ECO:0000313" key="4">
    <source>
        <dbReference type="Proteomes" id="UP001231941"/>
    </source>
</evidence>
<feature type="domain" description="Cell wall elongation regulator TseB-like" evidence="2">
    <location>
        <begin position="49"/>
        <end position="92"/>
    </location>
</feature>
<evidence type="ECO:0000256" key="1">
    <source>
        <dbReference type="SAM" id="Phobius"/>
    </source>
</evidence>
<dbReference type="InterPro" id="IPR046350">
    <property type="entry name" value="Cystatin_sf"/>
</dbReference>
<protein>
    <submittedName>
        <fullName evidence="3">DUF5590 domain-containing protein</fullName>
    </submittedName>
</protein>
<dbReference type="EMBL" id="JAVAMP010000002">
    <property type="protein sequence ID" value="MDP5273844.1"/>
    <property type="molecule type" value="Genomic_DNA"/>
</dbReference>
<dbReference type="Gene3D" id="3.10.450.40">
    <property type="match status" value="2"/>
</dbReference>
<proteinExistence type="predicted"/>
<accession>A0ABT9IWV0</accession>
<feature type="transmembrane region" description="Helical" evidence="1">
    <location>
        <begin position="17"/>
        <end position="36"/>
    </location>
</feature>
<sequence>MTRDYERTLKNKRIIKYSLLIFLLLIIIFIVLRWYYLTIQNPLRIEVKEAVARAYDETSLKEVTDTETFIGDESYTIIYGKDKEDQEIIIWIGETEVHTELASEGVSKEAVERLILNTKTDIELLRITPAKWTDEWVWEVFYKRDEEKGTRHYYDFYRFADGEWLETYTMSIMR</sequence>
<dbReference type="RefSeq" id="WP_305991143.1">
    <property type="nucleotide sequence ID" value="NZ_JAVAMP010000002.1"/>
</dbReference>
<dbReference type="Pfam" id="PF17881">
    <property type="entry name" value="TseB"/>
    <property type="match status" value="1"/>
</dbReference>
<dbReference type="SUPFAM" id="SSF54403">
    <property type="entry name" value="Cystatin/monellin"/>
    <property type="match status" value="2"/>
</dbReference>
<keyword evidence="1" id="KW-1133">Transmembrane helix</keyword>
<keyword evidence="4" id="KW-1185">Reference proteome</keyword>
<reference evidence="3 4" key="1">
    <citation type="submission" date="2023-08" db="EMBL/GenBank/DDBJ databases">
        <authorList>
            <person name="Park J.-S."/>
        </authorList>
    </citation>
    <scope>NUCLEOTIDE SEQUENCE [LARGE SCALE GENOMIC DNA]</scope>
    <source>
        <strain evidence="3 4">2205SS18-9</strain>
    </source>
</reference>
<keyword evidence="1" id="KW-0812">Transmembrane</keyword>
<evidence type="ECO:0000259" key="2">
    <source>
        <dbReference type="Pfam" id="PF17881"/>
    </source>
</evidence>
<organism evidence="3 4">
    <name type="scientific">Chengkuizengella axinellae</name>
    <dbReference type="NCBI Taxonomy" id="3064388"/>
    <lineage>
        <taxon>Bacteria</taxon>
        <taxon>Bacillati</taxon>
        <taxon>Bacillota</taxon>
        <taxon>Bacilli</taxon>
        <taxon>Bacillales</taxon>
        <taxon>Paenibacillaceae</taxon>
        <taxon>Chengkuizengella</taxon>
    </lineage>
</organism>
<name>A0ABT9IWV0_9BACL</name>
<gene>
    <name evidence="3" type="ORF">Q5Y73_06990</name>
</gene>
<comment type="caution">
    <text evidence="3">The sequence shown here is derived from an EMBL/GenBank/DDBJ whole genome shotgun (WGS) entry which is preliminary data.</text>
</comment>
<dbReference type="InterPro" id="IPR041401">
    <property type="entry name" value="TseB-like_dom"/>
</dbReference>
<evidence type="ECO:0000313" key="3">
    <source>
        <dbReference type="EMBL" id="MDP5273844.1"/>
    </source>
</evidence>
<dbReference type="Proteomes" id="UP001231941">
    <property type="component" value="Unassembled WGS sequence"/>
</dbReference>
<keyword evidence="1" id="KW-0472">Membrane</keyword>